<gene>
    <name evidence="2" type="ORF">CWATWH8502_2382</name>
</gene>
<name>T2IE18_CROWT</name>
<sequence>MGYEVWEIPICKDLRCQRKDWFNFSLLDFSVIVLRFGHF</sequence>
<evidence type="ECO:0000313" key="3">
    <source>
        <dbReference type="Proteomes" id="UP000018348"/>
    </source>
</evidence>
<reference evidence="2 3" key="1">
    <citation type="submission" date="2013-01" db="EMBL/GenBank/DDBJ databases">
        <authorList>
            <person name="Bench S."/>
        </authorList>
    </citation>
    <scope>NUCLEOTIDE SEQUENCE [LARGE SCALE GENOMIC DNA]</scope>
    <source>
        <strain evidence="2 3">WH 8502</strain>
    </source>
</reference>
<protein>
    <submittedName>
        <fullName evidence="2">Uncharacterized protein</fullName>
    </submittedName>
</protein>
<keyword evidence="1" id="KW-1133">Transmembrane helix</keyword>
<dbReference type="Proteomes" id="UP000018348">
    <property type="component" value="Unassembled WGS sequence"/>
</dbReference>
<evidence type="ECO:0000256" key="1">
    <source>
        <dbReference type="SAM" id="Phobius"/>
    </source>
</evidence>
<evidence type="ECO:0000313" key="2">
    <source>
        <dbReference type="EMBL" id="CCQ51067.1"/>
    </source>
</evidence>
<reference evidence="2 3" key="2">
    <citation type="submission" date="2013-09" db="EMBL/GenBank/DDBJ databases">
        <title>Whole genome comparison of six Crocosphaera watsonii strains with differing phenotypes.</title>
        <authorList>
            <person name="Bench S.R."/>
            <person name="Heller P."/>
            <person name="Frank I."/>
            <person name="Arciniega M."/>
            <person name="Shilova I.N."/>
            <person name="Zehr J.P."/>
        </authorList>
    </citation>
    <scope>NUCLEOTIDE SEQUENCE [LARGE SCALE GENOMIC DNA]</scope>
    <source>
        <strain evidence="2 3">WH 8502</strain>
    </source>
</reference>
<feature type="transmembrane region" description="Helical" evidence="1">
    <location>
        <begin position="21"/>
        <end position="38"/>
    </location>
</feature>
<proteinExistence type="predicted"/>
<keyword evidence="1" id="KW-0812">Transmembrane</keyword>
<accession>T2IE18</accession>
<dbReference type="EMBL" id="CAQK01000397">
    <property type="protein sequence ID" value="CCQ51067.1"/>
    <property type="molecule type" value="Genomic_DNA"/>
</dbReference>
<keyword evidence="1" id="KW-0472">Membrane</keyword>
<comment type="caution">
    <text evidence="2">The sequence shown here is derived from an EMBL/GenBank/DDBJ whole genome shotgun (WGS) entry which is preliminary data.</text>
</comment>
<organism evidence="2 3">
    <name type="scientific">Crocosphaera watsonii WH 8502</name>
    <dbReference type="NCBI Taxonomy" id="423474"/>
    <lineage>
        <taxon>Bacteria</taxon>
        <taxon>Bacillati</taxon>
        <taxon>Cyanobacteriota</taxon>
        <taxon>Cyanophyceae</taxon>
        <taxon>Oscillatoriophycideae</taxon>
        <taxon>Chroococcales</taxon>
        <taxon>Aphanothecaceae</taxon>
        <taxon>Crocosphaera</taxon>
    </lineage>
</organism>
<dbReference type="AlphaFoldDB" id="T2IE18"/>